<accession>A0A1X0XHN8</accession>
<keyword evidence="4" id="KW-1185">Reference proteome</keyword>
<dbReference type="OrthoDB" id="9800147at2"/>
<proteinExistence type="predicted"/>
<protein>
    <submittedName>
        <fullName evidence="3">Transposase</fullName>
    </submittedName>
</protein>
<dbReference type="SUPFAM" id="SSF143422">
    <property type="entry name" value="Transposase IS200-like"/>
    <property type="match status" value="1"/>
</dbReference>
<dbReference type="GO" id="GO:0006275">
    <property type="term" value="P:regulation of DNA replication"/>
    <property type="evidence" value="ECO:0007669"/>
    <property type="project" value="InterPro"/>
</dbReference>
<dbReference type="InterPro" id="IPR036515">
    <property type="entry name" value="Transposase_17_sf"/>
</dbReference>
<dbReference type="Proteomes" id="UP000193136">
    <property type="component" value="Unassembled WGS sequence"/>
</dbReference>
<evidence type="ECO:0000259" key="2">
    <source>
        <dbReference type="SMART" id="SM01321"/>
    </source>
</evidence>
<dbReference type="InterPro" id="IPR013159">
    <property type="entry name" value="DnaA_C"/>
</dbReference>
<dbReference type="PANTHER" id="PTHR34322">
    <property type="entry name" value="TRANSPOSASE, Y1_TNP DOMAIN-CONTAINING"/>
    <property type="match status" value="1"/>
</dbReference>
<dbReference type="SUPFAM" id="SSF48295">
    <property type="entry name" value="TrpR-like"/>
    <property type="match status" value="1"/>
</dbReference>
<dbReference type="Gene3D" id="1.10.1750.10">
    <property type="match status" value="1"/>
</dbReference>
<dbReference type="SMART" id="SM00760">
    <property type="entry name" value="Bac_DnaA_C"/>
    <property type="match status" value="1"/>
</dbReference>
<dbReference type="GO" id="GO:0004803">
    <property type="term" value="F:transposase activity"/>
    <property type="evidence" value="ECO:0007669"/>
    <property type="project" value="InterPro"/>
</dbReference>
<dbReference type="GO" id="GO:0006270">
    <property type="term" value="P:DNA replication initiation"/>
    <property type="evidence" value="ECO:0007669"/>
    <property type="project" value="InterPro"/>
</dbReference>
<dbReference type="GO" id="GO:0005524">
    <property type="term" value="F:ATP binding"/>
    <property type="evidence" value="ECO:0007669"/>
    <property type="project" value="InterPro"/>
</dbReference>
<dbReference type="InterPro" id="IPR002686">
    <property type="entry name" value="Transposase_17"/>
</dbReference>
<feature type="domain" description="Chromosomal replication initiator DnaA C-terminal" evidence="1">
    <location>
        <begin position="253"/>
        <end position="321"/>
    </location>
</feature>
<dbReference type="SMART" id="SM01321">
    <property type="entry name" value="Y1_Tnp"/>
    <property type="match status" value="1"/>
</dbReference>
<dbReference type="RefSeq" id="WP_085011957.1">
    <property type="nucleotide sequence ID" value="NZ_NAAD01000059.1"/>
</dbReference>
<name>A0A1X0XHN8_9BACT</name>
<reference evidence="3 4" key="1">
    <citation type="submission" date="2017-03" db="EMBL/GenBank/DDBJ databases">
        <title>Genome sequence of Geothermobacter sp. EPR-M, Deep-Sea Iron Reducer.</title>
        <authorList>
            <person name="Tully B."/>
            <person name="Savalia P."/>
            <person name="Abuyen K."/>
            <person name="Baughan C."/>
            <person name="Romero E."/>
            <person name="Ronkowski C."/>
            <person name="Torres B."/>
            <person name="Tremblay J."/>
            <person name="Trujillo A."/>
            <person name="Tyler M."/>
            <person name="Perez-Rodriguez I."/>
            <person name="Amend J."/>
        </authorList>
    </citation>
    <scope>NUCLEOTIDE SEQUENCE [LARGE SCALE GENOMIC DNA]</scope>
    <source>
        <strain evidence="3 4">EPR-M</strain>
    </source>
</reference>
<dbReference type="Pfam" id="PF01797">
    <property type="entry name" value="Y1_Tnp"/>
    <property type="match status" value="1"/>
</dbReference>
<evidence type="ECO:0000313" key="4">
    <source>
        <dbReference type="Proteomes" id="UP000193136"/>
    </source>
</evidence>
<dbReference type="InterPro" id="IPR010921">
    <property type="entry name" value="Trp_repressor/repl_initiator"/>
</dbReference>
<evidence type="ECO:0000259" key="1">
    <source>
        <dbReference type="SMART" id="SM00760"/>
    </source>
</evidence>
<feature type="domain" description="Transposase IS200-like" evidence="2">
    <location>
        <begin position="9"/>
        <end position="123"/>
    </location>
</feature>
<dbReference type="EMBL" id="NAAD01000059">
    <property type="protein sequence ID" value="ORJ52414.1"/>
    <property type="molecule type" value="Genomic_DNA"/>
</dbReference>
<sequence>MPRQARIDAPGALHHIICRGIERRLIFKDDSDRSDFVARLSKLLPETATRCYAWALIPNHFHLLLKTGEVPIATLMRRLLTGYAISYNRRHRRHGHLFQNRYKSILCQEDTYLLELVRYIHLNPIRARQVSSLDQLADYPWCGHGRLLGKIEAGWQATDELLLWFGKRRATARQKYAEFVAEGIARGKRPELVGGGLIRSSGGWSQVKEQPKSTLPHKSDERILGDGDFVASVLAEADEQLEQRTRYQKQGVTFDSLLQLITEHFAVTRDDLLSASKRPAHVRARSLLCYWAVRELGMTVTEVARKVGMTQPAVSRAVERGRGIADEVDIDLPGRGIT</sequence>
<organism evidence="3 4">
    <name type="scientific">Geothermobacter hydrogeniphilus</name>
    <dbReference type="NCBI Taxonomy" id="1969733"/>
    <lineage>
        <taxon>Bacteria</taxon>
        <taxon>Pseudomonadati</taxon>
        <taxon>Thermodesulfobacteriota</taxon>
        <taxon>Desulfuromonadia</taxon>
        <taxon>Desulfuromonadales</taxon>
        <taxon>Geothermobacteraceae</taxon>
        <taxon>Geothermobacter</taxon>
    </lineage>
</organism>
<dbReference type="GO" id="GO:0043565">
    <property type="term" value="F:sequence-specific DNA binding"/>
    <property type="evidence" value="ECO:0007669"/>
    <property type="project" value="InterPro"/>
</dbReference>
<gene>
    <name evidence="3" type="ORF">B5V00_16790</name>
</gene>
<dbReference type="GO" id="GO:0006313">
    <property type="term" value="P:DNA transposition"/>
    <property type="evidence" value="ECO:0007669"/>
    <property type="project" value="InterPro"/>
</dbReference>
<dbReference type="Gene3D" id="3.30.70.1290">
    <property type="entry name" value="Transposase IS200-like"/>
    <property type="match status" value="1"/>
</dbReference>
<dbReference type="AlphaFoldDB" id="A0A1X0XHN8"/>
<evidence type="ECO:0000313" key="3">
    <source>
        <dbReference type="EMBL" id="ORJ52414.1"/>
    </source>
</evidence>
<comment type="caution">
    <text evidence="3">The sequence shown here is derived from an EMBL/GenBank/DDBJ whole genome shotgun (WGS) entry which is preliminary data.</text>
</comment>
<dbReference type="PANTHER" id="PTHR34322:SF2">
    <property type="entry name" value="TRANSPOSASE IS200-LIKE DOMAIN-CONTAINING PROTEIN"/>
    <property type="match status" value="1"/>
</dbReference>